<proteinExistence type="predicted"/>
<dbReference type="RefSeq" id="WP_221554913.1">
    <property type="nucleotide sequence ID" value="NZ_JAIGNO010000001.1"/>
</dbReference>
<accession>A0ABS7J0Z5</accession>
<keyword evidence="1" id="KW-0472">Membrane</keyword>
<dbReference type="EMBL" id="JAIGNO010000001">
    <property type="protein sequence ID" value="MBX7481027.1"/>
    <property type="molecule type" value="Genomic_DNA"/>
</dbReference>
<evidence type="ECO:0000256" key="1">
    <source>
        <dbReference type="SAM" id="Phobius"/>
    </source>
</evidence>
<comment type="caution">
    <text evidence="2">The sequence shown here is derived from an EMBL/GenBank/DDBJ whole genome shotgun (WGS) entry which is preliminary data.</text>
</comment>
<keyword evidence="1" id="KW-1133">Transmembrane helix</keyword>
<organism evidence="2 3">
    <name type="scientific">Qipengyuania qiaonensis</name>
    <dbReference type="NCBI Taxonomy" id="2867240"/>
    <lineage>
        <taxon>Bacteria</taxon>
        <taxon>Pseudomonadati</taxon>
        <taxon>Pseudomonadota</taxon>
        <taxon>Alphaproteobacteria</taxon>
        <taxon>Sphingomonadales</taxon>
        <taxon>Erythrobacteraceae</taxon>
        <taxon>Qipengyuania</taxon>
    </lineage>
</organism>
<keyword evidence="1" id="KW-0812">Transmembrane</keyword>
<name>A0ABS7J0Z5_9SPHN</name>
<evidence type="ECO:0000313" key="3">
    <source>
        <dbReference type="Proteomes" id="UP000755104"/>
    </source>
</evidence>
<reference evidence="2 3" key="1">
    <citation type="submission" date="2021-08" db="EMBL/GenBank/DDBJ databases">
        <title>Comparative Genomics Analysis of the Genus Qipengyuania Reveals Extensive Genetic Diversity and Metabolic Versatility, Including the Description of Fifteen Novel Species.</title>
        <authorList>
            <person name="Liu Y."/>
        </authorList>
    </citation>
    <scope>NUCLEOTIDE SEQUENCE [LARGE SCALE GENOMIC DNA]</scope>
    <source>
        <strain evidence="2 3">6D47A</strain>
    </source>
</reference>
<keyword evidence="3" id="KW-1185">Reference proteome</keyword>
<feature type="transmembrane region" description="Helical" evidence="1">
    <location>
        <begin position="161"/>
        <end position="181"/>
    </location>
</feature>
<gene>
    <name evidence="2" type="ORF">K3174_00675</name>
</gene>
<sequence>MSAVASNLWQRLAAHEIGPSDASLTFAQRLARENRWSHAFTARVLREYKRFCYLAVATGHEVTPSDAVDQAWHLHLTYSRDYWEHFCPEVLGAPLHHGPTAGGQAERTRYYDQYAATLKSYEQMFGEPPPADIWPTARRRFLVDPKGVRVNPQDVMIVSRIWVILILMAGALLFVGALLLAGSG</sequence>
<evidence type="ECO:0000313" key="2">
    <source>
        <dbReference type="EMBL" id="MBX7481027.1"/>
    </source>
</evidence>
<dbReference type="Proteomes" id="UP000755104">
    <property type="component" value="Unassembled WGS sequence"/>
</dbReference>
<protein>
    <recommendedName>
        <fullName evidence="4">Glycine-rich domain-containing protein-like</fullName>
    </recommendedName>
</protein>
<evidence type="ECO:0008006" key="4">
    <source>
        <dbReference type="Google" id="ProtNLM"/>
    </source>
</evidence>